<feature type="region of interest" description="Disordered" evidence="14">
    <location>
        <begin position="485"/>
        <end position="507"/>
    </location>
</feature>
<dbReference type="GO" id="GO:0005886">
    <property type="term" value="C:plasma membrane"/>
    <property type="evidence" value="ECO:0007669"/>
    <property type="project" value="UniProtKB-SubCell"/>
</dbReference>
<evidence type="ECO:0000256" key="9">
    <source>
        <dbReference type="ARBA" id="ARBA00023136"/>
    </source>
</evidence>
<dbReference type="EMBL" id="EQ974683">
    <property type="protein sequence ID" value="EEF28342.1"/>
    <property type="molecule type" value="Genomic_DNA"/>
</dbReference>
<name>B9T719_RICCO</name>
<dbReference type="KEGG" id="rcu:8278086"/>
<comment type="similarity">
    <text evidence="2 13">Belongs to the peptidase A1 family.</text>
</comment>
<keyword evidence="3" id="KW-1003">Cell membrane</keyword>
<dbReference type="PRINTS" id="PR00792">
    <property type="entry name" value="PEPSIN"/>
</dbReference>
<feature type="compositionally biased region" description="Polar residues" evidence="14">
    <location>
        <begin position="485"/>
        <end position="499"/>
    </location>
</feature>
<evidence type="ECO:0000256" key="5">
    <source>
        <dbReference type="ARBA" id="ARBA00022670"/>
    </source>
</evidence>
<evidence type="ECO:0000256" key="10">
    <source>
        <dbReference type="ARBA" id="ARBA00023180"/>
    </source>
</evidence>
<keyword evidence="8 13" id="KW-0378">Hydrolase</keyword>
<keyword evidence="9 15" id="KW-0472">Membrane</keyword>
<dbReference type="GO" id="GO:0006508">
    <property type="term" value="P:proteolysis"/>
    <property type="evidence" value="ECO:0007669"/>
    <property type="project" value="UniProtKB-KW"/>
</dbReference>
<evidence type="ECO:0000256" key="1">
    <source>
        <dbReference type="ARBA" id="ARBA00004609"/>
    </source>
</evidence>
<gene>
    <name evidence="17" type="ORF">RCOM_0310740</name>
</gene>
<dbReference type="STRING" id="3988.B9T719"/>
<feature type="active site" evidence="12">
    <location>
        <position position="131"/>
    </location>
</feature>
<dbReference type="FunFam" id="2.40.70.10:FF:000014">
    <property type="entry name" value="Aspartyl protease family protein 1"/>
    <property type="match status" value="1"/>
</dbReference>
<dbReference type="Pfam" id="PF14543">
    <property type="entry name" value="TAXi_N"/>
    <property type="match status" value="1"/>
</dbReference>
<dbReference type="GO" id="GO:0098552">
    <property type="term" value="C:side of membrane"/>
    <property type="evidence" value="ECO:0007669"/>
    <property type="project" value="UniProtKB-KW"/>
</dbReference>
<dbReference type="InterPro" id="IPR032861">
    <property type="entry name" value="TAXi_N"/>
</dbReference>
<dbReference type="Pfam" id="PF14541">
    <property type="entry name" value="TAXi_C"/>
    <property type="match status" value="1"/>
</dbReference>
<evidence type="ECO:0000256" key="13">
    <source>
        <dbReference type="RuleBase" id="RU000454"/>
    </source>
</evidence>
<dbReference type="eggNOG" id="KOG1339">
    <property type="taxonomic scope" value="Eukaryota"/>
</dbReference>
<dbReference type="AlphaFoldDB" id="B9T719"/>
<dbReference type="FunCoup" id="B9T719">
    <property type="interactions" value="424"/>
</dbReference>
<feature type="domain" description="Peptidase A1" evidence="16">
    <location>
        <begin position="113"/>
        <end position="456"/>
    </location>
</feature>
<dbReference type="OrthoDB" id="2747330at2759"/>
<evidence type="ECO:0000313" key="17">
    <source>
        <dbReference type="EMBL" id="EEF28342.1"/>
    </source>
</evidence>
<dbReference type="InterPro" id="IPR001461">
    <property type="entry name" value="Aspartic_peptidase_A1"/>
</dbReference>
<keyword evidence="15" id="KW-0812">Transmembrane</keyword>
<dbReference type="SUPFAM" id="SSF50630">
    <property type="entry name" value="Acid proteases"/>
    <property type="match status" value="1"/>
</dbReference>
<evidence type="ECO:0000256" key="4">
    <source>
        <dbReference type="ARBA" id="ARBA00022622"/>
    </source>
</evidence>
<dbReference type="Proteomes" id="UP000008311">
    <property type="component" value="Unassembled WGS sequence"/>
</dbReference>
<evidence type="ECO:0000256" key="2">
    <source>
        <dbReference type="ARBA" id="ARBA00007447"/>
    </source>
</evidence>
<evidence type="ECO:0000256" key="3">
    <source>
        <dbReference type="ARBA" id="ARBA00022475"/>
    </source>
</evidence>
<keyword evidence="15" id="KW-1133">Transmembrane helix</keyword>
<dbReference type="OMA" id="YCYDISP"/>
<keyword evidence="11" id="KW-0449">Lipoprotein</keyword>
<evidence type="ECO:0000256" key="12">
    <source>
        <dbReference type="PIRSR" id="PIRSR601461-1"/>
    </source>
</evidence>
<dbReference type="PROSITE" id="PS51767">
    <property type="entry name" value="PEPTIDASE_A1"/>
    <property type="match status" value="1"/>
</dbReference>
<dbReference type="InterPro" id="IPR001969">
    <property type="entry name" value="Aspartic_peptidase_AS"/>
</dbReference>
<evidence type="ECO:0000256" key="15">
    <source>
        <dbReference type="SAM" id="Phobius"/>
    </source>
</evidence>
<evidence type="ECO:0000256" key="7">
    <source>
        <dbReference type="ARBA" id="ARBA00022750"/>
    </source>
</evidence>
<dbReference type="PANTHER" id="PTHR13683:SF826">
    <property type="entry name" value="ASPARTYL PROTEASE FAMILY PROTEIN 1"/>
    <property type="match status" value="1"/>
</dbReference>
<evidence type="ECO:0000256" key="6">
    <source>
        <dbReference type="ARBA" id="ARBA00022729"/>
    </source>
</evidence>
<feature type="transmembrane region" description="Helical" evidence="15">
    <location>
        <begin position="20"/>
        <end position="39"/>
    </location>
</feature>
<sequence length="533" mass="57681">MASSSSSYCSCYNNYCYYSSFLLLLVLMLSSSSFSYGFGTFGFDLHHRYSDPVKGMLSVDDLPEKGSLHYYASMAHRDILIHGRKLVSDNTSTPLTFFSGNETYRFSSLGFLHYANVSIGTPSLSYLVALDTGSDLFWLPCDCTNSGCVQGLQFPSGEQIDFNIYRPNASSTSQTIPCNNTLCSRQSRCPSAQSTCPYQVQYLSNGTSSTGVLVEDLLHLTTDDAQSRALDAKIIFGCGRVQTGSFLDGAAPNGLFGLGMTNISVPSTLAREGYTSNSFSMCFGRDGIGRISFGDTGSSGQGETPFNLRQLHPTYNVSITKINVGGRDADLEFSAIFDSGTSFTYLNDPAYTLISESFNIGAKEKRYSSISDIPFEYCYEMSSNQTNLEIPTVNLVMQGGSQFNVTDPIVIVILQGGASIYCLAIVKSGDVNIIGQNFMTGYRIVFNRERNVLGWKASDCYDDMDTTTFPVDPISPGIPPATAVNPQATAGSGNTTEVSGTPPPVGNNAPKLPKLNSLTFAIIMVLIPFFTIV</sequence>
<organism evidence="17 18">
    <name type="scientific">Ricinus communis</name>
    <name type="common">Castor bean</name>
    <dbReference type="NCBI Taxonomy" id="3988"/>
    <lineage>
        <taxon>Eukaryota</taxon>
        <taxon>Viridiplantae</taxon>
        <taxon>Streptophyta</taxon>
        <taxon>Embryophyta</taxon>
        <taxon>Tracheophyta</taxon>
        <taxon>Spermatophyta</taxon>
        <taxon>Magnoliopsida</taxon>
        <taxon>eudicotyledons</taxon>
        <taxon>Gunneridae</taxon>
        <taxon>Pentapetalae</taxon>
        <taxon>rosids</taxon>
        <taxon>fabids</taxon>
        <taxon>Malpighiales</taxon>
        <taxon>Euphorbiaceae</taxon>
        <taxon>Acalyphoideae</taxon>
        <taxon>Acalypheae</taxon>
        <taxon>Ricinus</taxon>
    </lineage>
</organism>
<dbReference type="PROSITE" id="PS00141">
    <property type="entry name" value="ASP_PROTEASE"/>
    <property type="match status" value="2"/>
</dbReference>
<dbReference type="InterPro" id="IPR021109">
    <property type="entry name" value="Peptidase_aspartic_dom_sf"/>
</dbReference>
<evidence type="ECO:0000256" key="14">
    <source>
        <dbReference type="SAM" id="MobiDB-lite"/>
    </source>
</evidence>
<keyword evidence="5 13" id="KW-0645">Protease</keyword>
<dbReference type="InParanoid" id="B9T719"/>
<keyword evidence="4" id="KW-0336">GPI-anchor</keyword>
<proteinExistence type="inferred from homology"/>
<dbReference type="InterPro" id="IPR033121">
    <property type="entry name" value="PEPTIDASE_A1"/>
</dbReference>
<evidence type="ECO:0000259" key="16">
    <source>
        <dbReference type="PROSITE" id="PS51767"/>
    </source>
</evidence>
<evidence type="ECO:0000256" key="8">
    <source>
        <dbReference type="ARBA" id="ARBA00022801"/>
    </source>
</evidence>
<keyword evidence="18" id="KW-1185">Reference proteome</keyword>
<evidence type="ECO:0000256" key="11">
    <source>
        <dbReference type="ARBA" id="ARBA00023288"/>
    </source>
</evidence>
<reference evidence="18" key="1">
    <citation type="journal article" date="2010" name="Nat. Biotechnol.">
        <title>Draft genome sequence of the oilseed species Ricinus communis.</title>
        <authorList>
            <person name="Chan A.P."/>
            <person name="Crabtree J."/>
            <person name="Zhao Q."/>
            <person name="Lorenzi H."/>
            <person name="Orvis J."/>
            <person name="Puiu D."/>
            <person name="Melake-Berhan A."/>
            <person name="Jones K.M."/>
            <person name="Redman J."/>
            <person name="Chen G."/>
            <person name="Cahoon E.B."/>
            <person name="Gedil M."/>
            <person name="Stanke M."/>
            <person name="Haas B.J."/>
            <person name="Wortman J.R."/>
            <person name="Fraser-Liggett C.M."/>
            <person name="Ravel J."/>
            <person name="Rabinowicz P.D."/>
        </authorList>
    </citation>
    <scope>NUCLEOTIDE SEQUENCE [LARGE SCALE GENOMIC DNA]</scope>
    <source>
        <strain evidence="18">cv. Hale</strain>
    </source>
</reference>
<dbReference type="Gene3D" id="2.40.70.10">
    <property type="entry name" value="Acid Proteases"/>
    <property type="match status" value="2"/>
</dbReference>
<dbReference type="FunFam" id="2.40.70.10:FF:000012">
    <property type="entry name" value="Aspartyl protease family protein 1"/>
    <property type="match status" value="1"/>
</dbReference>
<dbReference type="InterPro" id="IPR032799">
    <property type="entry name" value="TAXi_C"/>
</dbReference>
<comment type="subcellular location">
    <subcellularLocation>
        <location evidence="1">Cell membrane</location>
        <topology evidence="1">Lipid-anchor</topology>
        <topology evidence="1">GPI-anchor</topology>
    </subcellularLocation>
</comment>
<keyword evidence="6" id="KW-0732">Signal</keyword>
<feature type="active site" evidence="12">
    <location>
        <position position="338"/>
    </location>
</feature>
<dbReference type="PANTHER" id="PTHR13683">
    <property type="entry name" value="ASPARTYL PROTEASES"/>
    <property type="match status" value="1"/>
</dbReference>
<accession>B9T719</accession>
<dbReference type="GO" id="GO:0004190">
    <property type="term" value="F:aspartic-type endopeptidase activity"/>
    <property type="evidence" value="ECO:0007669"/>
    <property type="project" value="UniProtKB-KW"/>
</dbReference>
<keyword evidence="7 13" id="KW-0064">Aspartyl protease</keyword>
<evidence type="ECO:0000313" key="18">
    <source>
        <dbReference type="Proteomes" id="UP000008311"/>
    </source>
</evidence>
<keyword evidence="10" id="KW-0325">Glycoprotein</keyword>
<protein>
    <submittedName>
        <fullName evidence="17">Aspartic proteinase nepenthesin-1, putative</fullName>
    </submittedName>
</protein>